<reference evidence="6 7" key="1">
    <citation type="submission" date="2016-03" db="EMBL/GenBank/DDBJ databases">
        <title>Acetic acid bacteria sequencing.</title>
        <authorList>
            <person name="Brandt J."/>
            <person name="Jakob F."/>
            <person name="Vogel R.F."/>
        </authorList>
    </citation>
    <scope>NUCLEOTIDE SEQUENCE [LARGE SCALE GENOMIC DNA]</scope>
    <source>
        <strain evidence="6 7">TMW2.1153</strain>
    </source>
</reference>
<dbReference type="PANTHER" id="PTHR30126:SF98">
    <property type="entry name" value="HTH-TYPE TRANSCRIPTIONAL ACTIVATOR BAUR"/>
    <property type="match status" value="1"/>
</dbReference>
<dbReference type="SUPFAM" id="SSF46785">
    <property type="entry name" value="Winged helix' DNA-binding domain"/>
    <property type="match status" value="1"/>
</dbReference>
<accession>A0A1U9KEU2</accession>
<dbReference type="EMBL" id="CP014692">
    <property type="protein sequence ID" value="AQS84247.1"/>
    <property type="molecule type" value="Genomic_DNA"/>
</dbReference>
<evidence type="ECO:0000313" key="6">
    <source>
        <dbReference type="EMBL" id="AQS84247.1"/>
    </source>
</evidence>
<dbReference type="STRING" id="435.A0U92_05055"/>
<gene>
    <name evidence="6" type="ORF">A0U92_05055</name>
</gene>
<dbReference type="AlphaFoldDB" id="A0A1U9KEU2"/>
<evidence type="ECO:0000256" key="4">
    <source>
        <dbReference type="ARBA" id="ARBA00023163"/>
    </source>
</evidence>
<dbReference type="CDD" id="cd05466">
    <property type="entry name" value="PBP2_LTTR_substrate"/>
    <property type="match status" value="1"/>
</dbReference>
<dbReference type="InterPro" id="IPR005119">
    <property type="entry name" value="LysR_subst-bd"/>
</dbReference>
<evidence type="ECO:0000256" key="3">
    <source>
        <dbReference type="ARBA" id="ARBA00023125"/>
    </source>
</evidence>
<keyword evidence="2" id="KW-0805">Transcription regulation</keyword>
<dbReference type="PROSITE" id="PS50931">
    <property type="entry name" value="HTH_LYSR"/>
    <property type="match status" value="1"/>
</dbReference>
<keyword evidence="7" id="KW-1185">Reference proteome</keyword>
<protein>
    <recommendedName>
        <fullName evidence="5">HTH lysR-type domain-containing protein</fullName>
    </recommendedName>
</protein>
<dbReference type="OrthoDB" id="7506954at2"/>
<dbReference type="InterPro" id="IPR000847">
    <property type="entry name" value="LysR_HTH_N"/>
</dbReference>
<dbReference type="SUPFAM" id="SSF53850">
    <property type="entry name" value="Periplasmic binding protein-like II"/>
    <property type="match status" value="1"/>
</dbReference>
<feature type="domain" description="HTH lysR-type" evidence="5">
    <location>
        <begin position="23"/>
        <end position="80"/>
    </location>
</feature>
<dbReference type="PANTHER" id="PTHR30126">
    <property type="entry name" value="HTH-TYPE TRANSCRIPTIONAL REGULATOR"/>
    <property type="match status" value="1"/>
</dbReference>
<sequence>MKVKTQNATTPAEQALKAFIRKVDWNLCRDFLAIVEYGGIGAAARATARQQPSLSASLKRFENHIGFTLCSRSSRGIELTPSGKVVFELCRDMAGCVMAIPQHAAAAAGCIEGTLRLSMIADLGISAVDDAIIMFHKIYPSVSLHIDVAPWRDTIEAVVRGDADIGISCDNAPRDTLRYVSIGREEQQLYCHASSRILQELKSGSSDTIQYKPHMFSKYNFVLTGSDEPQELLAFRKCHGLGRHIGGQADTLSEARRLIRLGVGIGFLPTDFAASDVLTGQLVPLLPEDILPRYPIYMITRAETPDGTAASLIVNVIISRTAGKEMQKTS</sequence>
<dbReference type="KEGG" id="aace:A0U92_05055"/>
<evidence type="ECO:0000313" key="7">
    <source>
        <dbReference type="Proteomes" id="UP000188937"/>
    </source>
</evidence>
<dbReference type="Pfam" id="PF03466">
    <property type="entry name" value="LysR_substrate"/>
    <property type="match status" value="1"/>
</dbReference>
<dbReference type="Gene3D" id="3.40.190.10">
    <property type="entry name" value="Periplasmic binding protein-like II"/>
    <property type="match status" value="2"/>
</dbReference>
<dbReference type="Gene3D" id="1.10.10.10">
    <property type="entry name" value="Winged helix-like DNA-binding domain superfamily/Winged helix DNA-binding domain"/>
    <property type="match status" value="1"/>
</dbReference>
<name>A0A1U9KEU2_ACEAC</name>
<dbReference type="GO" id="GO:0000976">
    <property type="term" value="F:transcription cis-regulatory region binding"/>
    <property type="evidence" value="ECO:0007669"/>
    <property type="project" value="TreeGrafter"/>
</dbReference>
<evidence type="ECO:0000256" key="2">
    <source>
        <dbReference type="ARBA" id="ARBA00023015"/>
    </source>
</evidence>
<organism evidence="6 7">
    <name type="scientific">Acetobacter aceti</name>
    <dbReference type="NCBI Taxonomy" id="435"/>
    <lineage>
        <taxon>Bacteria</taxon>
        <taxon>Pseudomonadati</taxon>
        <taxon>Pseudomonadota</taxon>
        <taxon>Alphaproteobacteria</taxon>
        <taxon>Acetobacterales</taxon>
        <taxon>Acetobacteraceae</taxon>
        <taxon>Acetobacter</taxon>
        <taxon>Acetobacter subgen. Acetobacter</taxon>
    </lineage>
</organism>
<dbReference type="InterPro" id="IPR036388">
    <property type="entry name" value="WH-like_DNA-bd_sf"/>
</dbReference>
<dbReference type="Proteomes" id="UP000188937">
    <property type="component" value="Chromosome"/>
</dbReference>
<dbReference type="eggNOG" id="COG0583">
    <property type="taxonomic scope" value="Bacteria"/>
</dbReference>
<evidence type="ECO:0000256" key="1">
    <source>
        <dbReference type="ARBA" id="ARBA00009437"/>
    </source>
</evidence>
<proteinExistence type="inferred from homology"/>
<keyword evidence="4" id="KW-0804">Transcription</keyword>
<dbReference type="GO" id="GO:0003700">
    <property type="term" value="F:DNA-binding transcription factor activity"/>
    <property type="evidence" value="ECO:0007669"/>
    <property type="project" value="InterPro"/>
</dbReference>
<keyword evidence="3" id="KW-0238">DNA-binding</keyword>
<comment type="similarity">
    <text evidence="1">Belongs to the LysR transcriptional regulatory family.</text>
</comment>
<dbReference type="Pfam" id="PF00126">
    <property type="entry name" value="HTH_1"/>
    <property type="match status" value="1"/>
</dbReference>
<dbReference type="InterPro" id="IPR036390">
    <property type="entry name" value="WH_DNA-bd_sf"/>
</dbReference>
<evidence type="ECO:0000259" key="5">
    <source>
        <dbReference type="PROSITE" id="PS50931"/>
    </source>
</evidence>